<name>A0A0S4LCV5_9BACT</name>
<dbReference type="EMBL" id="CZPZ01000006">
    <property type="protein sequence ID" value="CUS33739.1"/>
    <property type="molecule type" value="Genomic_DNA"/>
</dbReference>
<proteinExistence type="predicted"/>
<dbReference type="OrthoDB" id="9799473at2"/>
<dbReference type="RefSeq" id="WP_139077081.1">
    <property type="nucleotide sequence ID" value="NZ_CZPZ01000006.1"/>
</dbReference>
<dbReference type="Proteomes" id="UP000198736">
    <property type="component" value="Unassembled WGS sequence"/>
</dbReference>
<dbReference type="STRING" id="1742973.COMA2_140055"/>
<evidence type="ECO:0000313" key="1">
    <source>
        <dbReference type="EMBL" id="CUS33739.1"/>
    </source>
</evidence>
<dbReference type="AlphaFoldDB" id="A0A0S4LCV5"/>
<protein>
    <submittedName>
        <fullName evidence="1">Uncharacterized protein</fullName>
    </submittedName>
</protein>
<evidence type="ECO:0000313" key="2">
    <source>
        <dbReference type="Proteomes" id="UP000198736"/>
    </source>
</evidence>
<gene>
    <name evidence="1" type="ORF">COMA2_140055</name>
</gene>
<reference evidence="2" key="1">
    <citation type="submission" date="2015-10" db="EMBL/GenBank/DDBJ databases">
        <authorList>
            <person name="Luecker S."/>
            <person name="Luecker S."/>
        </authorList>
    </citation>
    <scope>NUCLEOTIDE SEQUENCE [LARGE SCALE GENOMIC DNA]</scope>
</reference>
<sequence>MVPESTRDVPSYRVTFFFGPEPVEGRPDVLACVFNVKKRSWKAGIQISVEMSTDQLAGLQQKMRLADRLAKSLMALDPQERPHYQERMADCFAQAVCWCKLDLRLQAGMAQESQRIQADELAIELDREAGNRVDYVLAYILGELDLAPDRSLPSSC</sequence>
<keyword evidence="2" id="KW-1185">Reference proteome</keyword>
<organism evidence="1 2">
    <name type="scientific">Candidatus Nitrospira nitrificans</name>
    <dbReference type="NCBI Taxonomy" id="1742973"/>
    <lineage>
        <taxon>Bacteria</taxon>
        <taxon>Pseudomonadati</taxon>
        <taxon>Nitrospirota</taxon>
        <taxon>Nitrospiria</taxon>
        <taxon>Nitrospirales</taxon>
        <taxon>Nitrospiraceae</taxon>
        <taxon>Nitrospira</taxon>
    </lineage>
</organism>
<accession>A0A0S4LCV5</accession>